<feature type="compositionally biased region" description="Low complexity" evidence="1">
    <location>
        <begin position="270"/>
        <end position="284"/>
    </location>
</feature>
<proteinExistence type="predicted"/>
<dbReference type="Gene3D" id="2.60.120.260">
    <property type="entry name" value="Galactose-binding domain-like"/>
    <property type="match status" value="1"/>
</dbReference>
<evidence type="ECO:0000313" key="3">
    <source>
        <dbReference type="EMBL" id="KAJ7716838.1"/>
    </source>
</evidence>
<feature type="non-terminal residue" evidence="3">
    <location>
        <position position="1"/>
    </location>
</feature>
<keyword evidence="2" id="KW-0472">Membrane</keyword>
<accession>A0AAD7HBR2</accession>
<reference evidence="3" key="1">
    <citation type="submission" date="2023-03" db="EMBL/GenBank/DDBJ databases">
        <title>Massive genome expansion in bonnet fungi (Mycena s.s.) driven by repeated elements and novel gene families across ecological guilds.</title>
        <authorList>
            <consortium name="Lawrence Berkeley National Laboratory"/>
            <person name="Harder C.B."/>
            <person name="Miyauchi S."/>
            <person name="Viragh M."/>
            <person name="Kuo A."/>
            <person name="Thoen E."/>
            <person name="Andreopoulos B."/>
            <person name="Lu D."/>
            <person name="Skrede I."/>
            <person name="Drula E."/>
            <person name="Henrissat B."/>
            <person name="Morin E."/>
            <person name="Kohler A."/>
            <person name="Barry K."/>
            <person name="LaButti K."/>
            <person name="Morin E."/>
            <person name="Salamov A."/>
            <person name="Lipzen A."/>
            <person name="Mereny Z."/>
            <person name="Hegedus B."/>
            <person name="Baldrian P."/>
            <person name="Stursova M."/>
            <person name="Weitz H."/>
            <person name="Taylor A."/>
            <person name="Grigoriev I.V."/>
            <person name="Nagy L.G."/>
            <person name="Martin F."/>
            <person name="Kauserud H."/>
        </authorList>
    </citation>
    <scope>NUCLEOTIDE SEQUENCE</scope>
    <source>
        <strain evidence="3">CBHHK182m</strain>
    </source>
</reference>
<organism evidence="3 4">
    <name type="scientific">Mycena metata</name>
    <dbReference type="NCBI Taxonomy" id="1033252"/>
    <lineage>
        <taxon>Eukaryota</taxon>
        <taxon>Fungi</taxon>
        <taxon>Dikarya</taxon>
        <taxon>Basidiomycota</taxon>
        <taxon>Agaricomycotina</taxon>
        <taxon>Agaricomycetes</taxon>
        <taxon>Agaricomycetidae</taxon>
        <taxon>Agaricales</taxon>
        <taxon>Marasmiineae</taxon>
        <taxon>Mycenaceae</taxon>
        <taxon>Mycena</taxon>
    </lineage>
</organism>
<sequence>ARTLIFCHTFLFTHARRTKHNDIGRSDDPLSDSGLTSASWIWTSGATMGSIAFIKTYISGSGRTATLATISLTVVQQFTLWVNGRLIGASGDGADDWKSAQVFTTALNATSNIFSVLAVNDADSGAPAPGLLAAIQVKYSDGSDDVIVSDSIWVVSTVVPSDFPTPSTYSLFSPATLLAPFGSGSPPPISTATAVNALSAPSIPSSSGTLKSTPSSVGDGTHGSSITAPLTDSASRSRSSAPSSFASTVRPSSTFPSSIPFGIGSTDNPGSSSGPARGSSSSLGTNSAATSSPHSIPIALIIGAVVGGLTLIIALALLYWRHRRRFLRSSPSIYPFLLGPLDLRRTSGASPPRGDSPTASISHLRPAMVEAGHPQPYPQAQSSGYESQGIIPPTKLEAVSTSSASVVELPVTSLPRRMRK</sequence>
<name>A0AAD7HBR2_9AGAR</name>
<dbReference type="Proteomes" id="UP001215598">
    <property type="component" value="Unassembled WGS sequence"/>
</dbReference>
<evidence type="ECO:0000256" key="2">
    <source>
        <dbReference type="SAM" id="Phobius"/>
    </source>
</evidence>
<comment type="caution">
    <text evidence="3">The sequence shown here is derived from an EMBL/GenBank/DDBJ whole genome shotgun (WGS) entry which is preliminary data.</text>
</comment>
<keyword evidence="2" id="KW-0812">Transmembrane</keyword>
<feature type="transmembrane region" description="Helical" evidence="2">
    <location>
        <begin position="296"/>
        <end position="320"/>
    </location>
</feature>
<protein>
    <submittedName>
        <fullName evidence="3">Uncharacterized protein</fullName>
    </submittedName>
</protein>
<keyword evidence="2" id="KW-1133">Transmembrane helix</keyword>
<dbReference type="AlphaFoldDB" id="A0AAD7HBR2"/>
<evidence type="ECO:0000256" key="1">
    <source>
        <dbReference type="SAM" id="MobiDB-lite"/>
    </source>
</evidence>
<feature type="compositionally biased region" description="Low complexity" evidence="1">
    <location>
        <begin position="204"/>
        <end position="216"/>
    </location>
</feature>
<evidence type="ECO:0000313" key="4">
    <source>
        <dbReference type="Proteomes" id="UP001215598"/>
    </source>
</evidence>
<dbReference type="EMBL" id="JARKIB010000285">
    <property type="protein sequence ID" value="KAJ7716838.1"/>
    <property type="molecule type" value="Genomic_DNA"/>
</dbReference>
<feature type="compositionally biased region" description="Low complexity" evidence="1">
    <location>
        <begin position="233"/>
        <end position="247"/>
    </location>
</feature>
<feature type="compositionally biased region" description="Polar residues" evidence="1">
    <location>
        <begin position="222"/>
        <end position="232"/>
    </location>
</feature>
<gene>
    <name evidence="3" type="ORF">B0H16DRAFT_1800600</name>
</gene>
<feature type="region of interest" description="Disordered" evidence="1">
    <location>
        <begin position="201"/>
        <end position="289"/>
    </location>
</feature>
<keyword evidence="4" id="KW-1185">Reference proteome</keyword>